<dbReference type="InterPro" id="IPR010332">
    <property type="entry name" value="ATPase_terminase-su_N"/>
</dbReference>
<proteinExistence type="predicted"/>
<evidence type="ECO:0000259" key="4">
    <source>
        <dbReference type="Pfam" id="PF17289"/>
    </source>
</evidence>
<dbReference type="Pfam" id="PF03237">
    <property type="entry name" value="Terminase_6N"/>
    <property type="match status" value="1"/>
</dbReference>
<organism evidence="5 6">
    <name type="scientific">Croceibacterium xixiisoli</name>
    <dbReference type="NCBI Taxonomy" id="1476466"/>
    <lineage>
        <taxon>Bacteria</taxon>
        <taxon>Pseudomonadati</taxon>
        <taxon>Pseudomonadota</taxon>
        <taxon>Alphaproteobacteria</taxon>
        <taxon>Sphingomonadales</taxon>
        <taxon>Erythrobacteraceae</taxon>
        <taxon>Croceibacterium</taxon>
    </lineage>
</organism>
<accession>A0A6I4TWV1</accession>
<dbReference type="Pfam" id="PF17289">
    <property type="entry name" value="Terminase_6C"/>
    <property type="match status" value="1"/>
</dbReference>
<dbReference type="Gene3D" id="3.40.50.300">
    <property type="entry name" value="P-loop containing nucleotide triphosphate hydrolases"/>
    <property type="match status" value="1"/>
</dbReference>
<evidence type="ECO:0000256" key="2">
    <source>
        <dbReference type="SAM" id="MobiDB-lite"/>
    </source>
</evidence>
<evidence type="ECO:0000259" key="3">
    <source>
        <dbReference type="Pfam" id="PF06056"/>
    </source>
</evidence>
<comment type="caution">
    <text evidence="5">The sequence shown here is derived from an EMBL/GenBank/DDBJ whole genome shotgun (WGS) entry which is preliminary data.</text>
</comment>
<evidence type="ECO:0000313" key="6">
    <source>
        <dbReference type="Proteomes" id="UP000469430"/>
    </source>
</evidence>
<dbReference type="Proteomes" id="UP000469430">
    <property type="component" value="Unassembled WGS sequence"/>
</dbReference>
<feature type="domain" description="Terminase ATPase subunit N-terminal" evidence="3">
    <location>
        <begin position="24"/>
        <end position="92"/>
    </location>
</feature>
<dbReference type="RefSeq" id="WP_161392178.1">
    <property type="nucleotide sequence ID" value="NZ_JBHSCP010000002.1"/>
</dbReference>
<dbReference type="InterPro" id="IPR035421">
    <property type="entry name" value="Terminase_6C"/>
</dbReference>
<dbReference type="Gene3D" id="3.30.420.240">
    <property type="match status" value="1"/>
</dbReference>
<feature type="region of interest" description="Disordered" evidence="2">
    <location>
        <begin position="125"/>
        <end position="153"/>
    </location>
</feature>
<gene>
    <name evidence="5" type="ORF">GRI97_15905</name>
</gene>
<sequence length="624" mass="70165">MASILPQLPGIPQPGAPAARWQFDPRRHARSLYWRGWGITQIADEFALHGVANDNGKPIPRATIESWKQRDKWDEAPSIARIEDGLEIRLLTLIAKEKKTSGDLVEMDALSRQIESLARVRRYQEPGGHAGDLNEKVNNRNAGGPRKKAKKNHFTADQAAELKRIFLEGLYDYQQLWWDNASRRTRMILKSRQIGATYYFAFEALIDAIESGRNQIFLSASKAQAHQFRSYIVSFAKLVGVALTGDPMLITSDLRPAEEAAAELHFLGTNFRTAQGRHGNFFFDEFFWVHSFEELNKVASGMATHKKWRKTYFSTPSTIAHPAYPYWTGERRNRRRRKEERVDIDVSHAALALGSEGPDRIWRHIVTVLDAEAGGCDLFDIDELRDEYAPDEFANLFLCEFVDDTLSAFRFNDMVACGCDSLVEWTDFDLEAARPYGNRPVWAGYDPQESENGDNAALVICAPPTSEGGKFRILERHQLRGLDFEQQAEFIRSVLSRYSCTYLGIDAKGVGAGVYQLLAKLGAMPGCSVAKIEYSLELKAQMIMKAQNVIRRGRLAFDASYLDIVSAFVSIKKTLTTSGRNVTFKAGRGGNDGHADLAWSTMHILMNEPLDGKARPTGTLEILE</sequence>
<dbReference type="AlphaFoldDB" id="A0A6I4TWV1"/>
<feature type="domain" description="Terminase large subunit gp17-like C-terminal" evidence="4">
    <location>
        <begin position="444"/>
        <end position="607"/>
    </location>
</feature>
<evidence type="ECO:0000256" key="1">
    <source>
        <dbReference type="ARBA" id="ARBA00022612"/>
    </source>
</evidence>
<evidence type="ECO:0000313" key="5">
    <source>
        <dbReference type="EMBL" id="MXP00475.1"/>
    </source>
</evidence>
<dbReference type="Pfam" id="PF06056">
    <property type="entry name" value="Terminase_5"/>
    <property type="match status" value="1"/>
</dbReference>
<keyword evidence="6" id="KW-1185">Reference proteome</keyword>
<reference evidence="5 6" key="1">
    <citation type="submission" date="2019-12" db="EMBL/GenBank/DDBJ databases">
        <title>Genomic-based taxomic classification of the family Erythrobacteraceae.</title>
        <authorList>
            <person name="Xu L."/>
        </authorList>
    </citation>
    <scope>NUCLEOTIDE SEQUENCE [LARGE SCALE GENOMIC DNA]</scope>
    <source>
        <strain evidence="5 6">S36</strain>
    </source>
</reference>
<dbReference type="EMBL" id="WTYJ01000003">
    <property type="protein sequence ID" value="MXP00475.1"/>
    <property type="molecule type" value="Genomic_DNA"/>
</dbReference>
<name>A0A6I4TWV1_9SPHN</name>
<dbReference type="InterPro" id="IPR027417">
    <property type="entry name" value="P-loop_NTPase"/>
</dbReference>
<dbReference type="OrthoDB" id="8553810at2"/>
<keyword evidence="1" id="KW-1188">Viral release from host cell</keyword>
<protein>
    <submittedName>
        <fullName evidence="5">Oxidoreductase</fullName>
    </submittedName>
</protein>